<dbReference type="GO" id="GO:0005886">
    <property type="term" value="C:plasma membrane"/>
    <property type="evidence" value="ECO:0007669"/>
    <property type="project" value="UniProtKB-SubCell"/>
</dbReference>
<sequence>MTVSTNGVPASSNADGSLSPDENVDVSAFDKKAWLASHDHGLHHGLSRRQVQMIAIGGAIGTGLFLGAGARLQQTGPSLAIVYLVCGVFAFLILRALGELVMHRPSSGSFVSYAREFLGEGASYVAGWLYFLNWAMAGIVDITAVALYMHYWSAFGEVPQWVFALIAMCLVTALNLINVKYFGEMEFWFAVVKVGALSLFLIVGTVLLSLGIGLEGYHTGFTLITNHGGFFPHGMLPALVLVQGVVFAYAGVELIGIAAGECKDVRTVLPKAVNGVIWRIALFYVGSVILLVCLLPWSAYSGSESPFVTLFKALGVPGIGSAMNVVVLTAALSSLNSGLYSTGRVLRSLAMGGSAPPVLAKLNAHSVPFAGIMVTVSIYAIGVVLNYLVPASVFELVINIASLGILSTWAFILVCQLRLRAAIKRGEAEPVSFRMPGAPFTTWITLAFLAGVLVLMAFDYPHGTFTVASIPVLAILLYVGWHLLKRVHPMNPTIPSAVLTQRVLGGGEGKAS</sequence>
<feature type="transmembrane region" description="Helical" evidence="10">
    <location>
        <begin position="161"/>
        <end position="182"/>
    </location>
</feature>
<dbReference type="PIRSF" id="PIRSF006060">
    <property type="entry name" value="AA_transporter"/>
    <property type="match status" value="1"/>
</dbReference>
<evidence type="ECO:0000256" key="5">
    <source>
        <dbReference type="ARBA" id="ARBA00022692"/>
    </source>
</evidence>
<dbReference type="Proteomes" id="UP000332515">
    <property type="component" value="Unassembled WGS sequence"/>
</dbReference>
<evidence type="ECO:0000256" key="6">
    <source>
        <dbReference type="ARBA" id="ARBA00022970"/>
    </source>
</evidence>
<evidence type="ECO:0000256" key="8">
    <source>
        <dbReference type="ARBA" id="ARBA00023136"/>
    </source>
</evidence>
<keyword evidence="8 10" id="KW-0472">Membrane</keyword>
<keyword evidence="13" id="KW-1185">Reference proteome</keyword>
<dbReference type="PROSITE" id="PS00218">
    <property type="entry name" value="AMINO_ACID_PERMEASE_1"/>
    <property type="match status" value="1"/>
</dbReference>
<dbReference type="Pfam" id="PF00324">
    <property type="entry name" value="AA_permease"/>
    <property type="match status" value="1"/>
</dbReference>
<feature type="transmembrane region" description="Helical" evidence="10">
    <location>
        <begin position="234"/>
        <end position="255"/>
    </location>
</feature>
<feature type="transmembrane region" description="Helical" evidence="10">
    <location>
        <begin position="319"/>
        <end position="341"/>
    </location>
</feature>
<evidence type="ECO:0000256" key="1">
    <source>
        <dbReference type="ARBA" id="ARBA00004651"/>
    </source>
</evidence>
<keyword evidence="3" id="KW-0813">Transport</keyword>
<dbReference type="InterPro" id="IPR004841">
    <property type="entry name" value="AA-permease/SLC12A_dom"/>
</dbReference>
<dbReference type="EMBL" id="VWNA01000001">
    <property type="protein sequence ID" value="MQT12040.1"/>
    <property type="molecule type" value="Genomic_DNA"/>
</dbReference>
<evidence type="ECO:0000256" key="10">
    <source>
        <dbReference type="SAM" id="Phobius"/>
    </source>
</evidence>
<feature type="transmembrane region" description="Helical" evidence="10">
    <location>
        <begin position="464"/>
        <end position="484"/>
    </location>
</feature>
<dbReference type="GO" id="GO:0055085">
    <property type="term" value="P:transmembrane transport"/>
    <property type="evidence" value="ECO:0007669"/>
    <property type="project" value="InterPro"/>
</dbReference>
<keyword evidence="5 10" id="KW-0812">Transmembrane</keyword>
<evidence type="ECO:0000313" key="13">
    <source>
        <dbReference type="Proteomes" id="UP000332515"/>
    </source>
</evidence>
<evidence type="ECO:0000256" key="9">
    <source>
        <dbReference type="SAM" id="MobiDB-lite"/>
    </source>
</evidence>
<comment type="subcellular location">
    <subcellularLocation>
        <location evidence="1">Cell membrane</location>
        <topology evidence="1">Multi-pass membrane protein</topology>
    </subcellularLocation>
</comment>
<feature type="domain" description="Amino acid permease/ SLC12A" evidence="11">
    <location>
        <begin position="51"/>
        <end position="487"/>
    </location>
</feature>
<evidence type="ECO:0000256" key="7">
    <source>
        <dbReference type="ARBA" id="ARBA00022989"/>
    </source>
</evidence>
<dbReference type="Gene3D" id="1.20.1740.10">
    <property type="entry name" value="Amino acid/polyamine transporter I"/>
    <property type="match status" value="1"/>
</dbReference>
<gene>
    <name evidence="12" type="ORF">F0357_05035</name>
</gene>
<evidence type="ECO:0000256" key="3">
    <source>
        <dbReference type="ARBA" id="ARBA00022448"/>
    </source>
</evidence>
<evidence type="ECO:0000256" key="4">
    <source>
        <dbReference type="ARBA" id="ARBA00022475"/>
    </source>
</evidence>
<reference evidence="12 13" key="1">
    <citation type="submission" date="2019-09" db="EMBL/GenBank/DDBJ databases">
        <title>Segnochrobactrum spirostomi gen. nov., sp. nov., isolated from the ciliate Spirostomum cf. yagiui and description of a novel family, Segnochrobactraceae fam. nov. within the order Rhizobiales of the class Alphaproteobacteria.</title>
        <authorList>
            <person name="Akter S."/>
            <person name="Shazib S.U.A."/>
            <person name="Shin M.K."/>
        </authorList>
    </citation>
    <scope>NUCLEOTIDE SEQUENCE [LARGE SCALE GENOMIC DNA]</scope>
    <source>
        <strain evidence="12 13">Sp-1</strain>
    </source>
</reference>
<dbReference type="FunFam" id="1.20.1740.10:FF:000001">
    <property type="entry name" value="Amino acid permease"/>
    <property type="match status" value="1"/>
</dbReference>
<dbReference type="RefSeq" id="WP_153479363.1">
    <property type="nucleotide sequence ID" value="NZ_VWNA01000001.1"/>
</dbReference>
<feature type="region of interest" description="Disordered" evidence="9">
    <location>
        <begin position="1"/>
        <end position="22"/>
    </location>
</feature>
<evidence type="ECO:0000313" key="12">
    <source>
        <dbReference type="EMBL" id="MQT12040.1"/>
    </source>
</evidence>
<proteinExistence type="inferred from homology"/>
<comment type="caution">
    <text evidence="12">The sequence shown here is derived from an EMBL/GenBank/DDBJ whole genome shotgun (WGS) entry which is preliminary data.</text>
</comment>
<dbReference type="PANTHER" id="PTHR43495:SF1">
    <property type="entry name" value="L-ASPARAGINE PERMEASE"/>
    <property type="match status" value="1"/>
</dbReference>
<feature type="transmembrane region" description="Helical" evidence="10">
    <location>
        <begin position="276"/>
        <end position="299"/>
    </location>
</feature>
<dbReference type="InterPro" id="IPR004840">
    <property type="entry name" value="Amino_acid_permease_CS"/>
</dbReference>
<feature type="transmembrane region" description="Helical" evidence="10">
    <location>
        <begin position="78"/>
        <end position="97"/>
    </location>
</feature>
<feature type="transmembrane region" description="Helical" evidence="10">
    <location>
        <begin position="128"/>
        <end position="149"/>
    </location>
</feature>
<feature type="transmembrane region" description="Helical" evidence="10">
    <location>
        <begin position="53"/>
        <end position="72"/>
    </location>
</feature>
<name>A0A6A7XZ26_9HYPH</name>
<feature type="transmembrane region" description="Helical" evidence="10">
    <location>
        <begin position="396"/>
        <end position="419"/>
    </location>
</feature>
<feature type="transmembrane region" description="Helical" evidence="10">
    <location>
        <begin position="369"/>
        <end position="390"/>
    </location>
</feature>
<keyword evidence="7 10" id="KW-1133">Transmembrane helix</keyword>
<keyword evidence="4" id="KW-1003">Cell membrane</keyword>
<feature type="transmembrane region" description="Helical" evidence="10">
    <location>
        <begin position="194"/>
        <end position="214"/>
    </location>
</feature>
<accession>A0A6A7XZ26</accession>
<feature type="compositionally biased region" description="Polar residues" evidence="9">
    <location>
        <begin position="1"/>
        <end position="16"/>
    </location>
</feature>
<evidence type="ECO:0000256" key="2">
    <source>
        <dbReference type="ARBA" id="ARBA00008583"/>
    </source>
</evidence>
<protein>
    <submittedName>
        <fullName evidence="12">Amino acid permease</fullName>
    </submittedName>
</protein>
<feature type="transmembrane region" description="Helical" evidence="10">
    <location>
        <begin position="440"/>
        <end position="458"/>
    </location>
</feature>
<evidence type="ECO:0000259" key="11">
    <source>
        <dbReference type="Pfam" id="PF00324"/>
    </source>
</evidence>
<dbReference type="GO" id="GO:0006865">
    <property type="term" value="P:amino acid transport"/>
    <property type="evidence" value="ECO:0007669"/>
    <property type="project" value="UniProtKB-KW"/>
</dbReference>
<dbReference type="PANTHER" id="PTHR43495">
    <property type="entry name" value="GABA PERMEASE"/>
    <property type="match status" value="1"/>
</dbReference>
<dbReference type="AlphaFoldDB" id="A0A6A7XZ26"/>
<keyword evidence="6" id="KW-0029">Amino-acid transport</keyword>
<comment type="similarity">
    <text evidence="2">Belongs to the amino acid-polyamine-organocation (APC) superfamily. Amino acid transporter (AAT) (TC 2.A.3.1) family.</text>
</comment>
<organism evidence="12 13">
    <name type="scientific">Segnochrobactrum spirostomi</name>
    <dbReference type="NCBI Taxonomy" id="2608987"/>
    <lineage>
        <taxon>Bacteria</taxon>
        <taxon>Pseudomonadati</taxon>
        <taxon>Pseudomonadota</taxon>
        <taxon>Alphaproteobacteria</taxon>
        <taxon>Hyphomicrobiales</taxon>
        <taxon>Segnochrobactraceae</taxon>
        <taxon>Segnochrobactrum</taxon>
    </lineage>
</organism>